<organism evidence="1 2">
    <name type="scientific">Rubroshorea leprosula</name>
    <dbReference type="NCBI Taxonomy" id="152421"/>
    <lineage>
        <taxon>Eukaryota</taxon>
        <taxon>Viridiplantae</taxon>
        <taxon>Streptophyta</taxon>
        <taxon>Embryophyta</taxon>
        <taxon>Tracheophyta</taxon>
        <taxon>Spermatophyta</taxon>
        <taxon>Magnoliopsida</taxon>
        <taxon>eudicotyledons</taxon>
        <taxon>Gunneridae</taxon>
        <taxon>Pentapetalae</taxon>
        <taxon>rosids</taxon>
        <taxon>malvids</taxon>
        <taxon>Malvales</taxon>
        <taxon>Dipterocarpaceae</taxon>
        <taxon>Rubroshorea</taxon>
    </lineage>
</organism>
<protein>
    <submittedName>
        <fullName evidence="1">Uncharacterized protein</fullName>
    </submittedName>
</protein>
<evidence type="ECO:0000313" key="2">
    <source>
        <dbReference type="Proteomes" id="UP001054252"/>
    </source>
</evidence>
<accession>A0AAV5IKN4</accession>
<dbReference type="AlphaFoldDB" id="A0AAV5IKN4"/>
<proteinExistence type="predicted"/>
<gene>
    <name evidence="1" type="ORF">SLEP1_g13079</name>
</gene>
<sequence length="42" mass="4687">MGMDFTVWEEIERSGSYRVCSMYEEAASLASSVHGDDGKLEL</sequence>
<comment type="caution">
    <text evidence="1">The sequence shown here is derived from an EMBL/GenBank/DDBJ whole genome shotgun (WGS) entry which is preliminary data.</text>
</comment>
<evidence type="ECO:0000313" key="1">
    <source>
        <dbReference type="EMBL" id="GKV00386.1"/>
    </source>
</evidence>
<dbReference type="EMBL" id="BPVZ01000015">
    <property type="protein sequence ID" value="GKV00386.1"/>
    <property type="molecule type" value="Genomic_DNA"/>
</dbReference>
<name>A0AAV5IKN4_9ROSI</name>
<keyword evidence="2" id="KW-1185">Reference proteome</keyword>
<dbReference type="Proteomes" id="UP001054252">
    <property type="component" value="Unassembled WGS sequence"/>
</dbReference>
<reference evidence="1 2" key="1">
    <citation type="journal article" date="2021" name="Commun. Biol.">
        <title>The genome of Shorea leprosula (Dipterocarpaceae) highlights the ecological relevance of drought in aseasonal tropical rainforests.</title>
        <authorList>
            <person name="Ng K.K.S."/>
            <person name="Kobayashi M.J."/>
            <person name="Fawcett J.A."/>
            <person name="Hatakeyama M."/>
            <person name="Paape T."/>
            <person name="Ng C.H."/>
            <person name="Ang C.C."/>
            <person name="Tnah L.H."/>
            <person name="Lee C.T."/>
            <person name="Nishiyama T."/>
            <person name="Sese J."/>
            <person name="O'Brien M.J."/>
            <person name="Copetti D."/>
            <person name="Mohd Noor M.I."/>
            <person name="Ong R.C."/>
            <person name="Putra M."/>
            <person name="Sireger I.Z."/>
            <person name="Indrioko S."/>
            <person name="Kosugi Y."/>
            <person name="Izuno A."/>
            <person name="Isagi Y."/>
            <person name="Lee S.L."/>
            <person name="Shimizu K.K."/>
        </authorList>
    </citation>
    <scope>NUCLEOTIDE SEQUENCE [LARGE SCALE GENOMIC DNA]</scope>
    <source>
        <strain evidence="1">214</strain>
    </source>
</reference>